<dbReference type="Proteomes" id="UP000076482">
    <property type="component" value="Unassembled WGS sequence"/>
</dbReference>
<name>A0A136C556_BACCE</name>
<evidence type="ECO:0000313" key="1">
    <source>
        <dbReference type="EMBL" id="KZD63307.1"/>
    </source>
</evidence>
<dbReference type="RefSeq" id="WP_000957125.1">
    <property type="nucleotide sequence ID" value="NZ_LDHK01000049.1"/>
</dbReference>
<dbReference type="PATRIC" id="fig|1396.535.peg.4884"/>
<organism evidence="1 2">
    <name type="scientific">Bacillus cereus</name>
    <dbReference type="NCBI Taxonomy" id="1396"/>
    <lineage>
        <taxon>Bacteria</taxon>
        <taxon>Bacillati</taxon>
        <taxon>Bacillota</taxon>
        <taxon>Bacilli</taxon>
        <taxon>Bacillales</taxon>
        <taxon>Bacillaceae</taxon>
        <taxon>Bacillus</taxon>
        <taxon>Bacillus cereus group</taxon>
    </lineage>
</organism>
<evidence type="ECO:0000313" key="2">
    <source>
        <dbReference type="Proteomes" id="UP000076482"/>
    </source>
</evidence>
<dbReference type="SUPFAM" id="SSF53335">
    <property type="entry name" value="S-adenosyl-L-methionine-dependent methyltransferases"/>
    <property type="match status" value="1"/>
</dbReference>
<proteinExistence type="predicted"/>
<comment type="caution">
    <text evidence="1">The sequence shown here is derived from an EMBL/GenBank/DDBJ whole genome shotgun (WGS) entry which is preliminary data.</text>
</comment>
<accession>A0A136C556</accession>
<gene>
    <name evidence="1" type="ORF">B4088_3379</name>
</gene>
<dbReference type="EMBL" id="LJKE01000058">
    <property type="protein sequence ID" value="KZD63307.1"/>
    <property type="molecule type" value="Genomic_DNA"/>
</dbReference>
<dbReference type="Gene3D" id="3.40.50.150">
    <property type="entry name" value="Vaccinia Virus protein VP39"/>
    <property type="match status" value="1"/>
</dbReference>
<protein>
    <submittedName>
        <fullName evidence="1">Uncharacterized protein</fullName>
    </submittedName>
</protein>
<dbReference type="AlphaFoldDB" id="A0A136C556"/>
<dbReference type="InterPro" id="IPR029063">
    <property type="entry name" value="SAM-dependent_MTases_sf"/>
</dbReference>
<reference evidence="1 2" key="1">
    <citation type="submission" date="2015-09" db="EMBL/GenBank/DDBJ databases">
        <title>Bacillus cereus food isolates.</title>
        <authorList>
            <person name="Boekhorst J."/>
        </authorList>
    </citation>
    <scope>NUCLEOTIDE SEQUENCE [LARGE SCALE GENOMIC DNA]</scope>
    <source>
        <strain evidence="1 2">B4088</strain>
    </source>
</reference>
<sequence>MLTNIDPIDVYPKSLLDHELPDFLNKETIHIDENHLENWLINYKEKANYTRLLRYYLSTKVLDLTSRDIVLDVGGGDNIYASIIGESVNKVVVNDINISSKVNSLNTIYLEKDIFQVDFKKHNINKIVVGHALEHFRGDADIKLMELICKTLPPNGKCCIEPLFLGREYLEIFNYQTNELYDNAAQQIITNESNFPGKKEHNMGFARIYNSTSLYERILKVVEQNGLSYKLISFKINNSYLPDMEKYVFKRKNINYPLRALVLEKA</sequence>
<dbReference type="GeneID" id="39498899"/>